<dbReference type="PANTHER" id="PTHR43047:SF72">
    <property type="entry name" value="OSMOSENSING HISTIDINE PROTEIN KINASE SLN1"/>
    <property type="match status" value="1"/>
</dbReference>
<dbReference type="Gene3D" id="1.10.287.130">
    <property type="match status" value="1"/>
</dbReference>
<dbReference type="InterPro" id="IPR001789">
    <property type="entry name" value="Sig_transdc_resp-reg_receiver"/>
</dbReference>
<dbReference type="InterPro" id="IPR005467">
    <property type="entry name" value="His_kinase_dom"/>
</dbReference>
<dbReference type="SUPFAM" id="SSF47384">
    <property type="entry name" value="Homodimeric domain of signal transducing histidine kinase"/>
    <property type="match status" value="1"/>
</dbReference>
<evidence type="ECO:0000256" key="2">
    <source>
        <dbReference type="ARBA" id="ARBA00004370"/>
    </source>
</evidence>
<dbReference type="InterPro" id="IPR035965">
    <property type="entry name" value="PAS-like_dom_sf"/>
</dbReference>
<feature type="modified residue" description="4-aspartylphosphate" evidence="8">
    <location>
        <position position="747"/>
    </location>
</feature>
<organism evidence="13 14">
    <name type="scientific">Phyllobacterium endophyticum</name>
    <dbReference type="NCBI Taxonomy" id="1149773"/>
    <lineage>
        <taxon>Bacteria</taxon>
        <taxon>Pseudomonadati</taxon>
        <taxon>Pseudomonadota</taxon>
        <taxon>Alphaproteobacteria</taxon>
        <taxon>Hyphomicrobiales</taxon>
        <taxon>Phyllobacteriaceae</taxon>
        <taxon>Phyllobacterium</taxon>
    </lineage>
</organism>
<feature type="transmembrane region" description="Helical" evidence="9">
    <location>
        <begin position="229"/>
        <end position="248"/>
    </location>
</feature>
<dbReference type="Gene3D" id="3.30.450.20">
    <property type="entry name" value="PAS domain"/>
    <property type="match status" value="1"/>
</dbReference>
<dbReference type="OrthoDB" id="9810730at2"/>
<dbReference type="GO" id="GO:0000155">
    <property type="term" value="F:phosphorelay sensor kinase activity"/>
    <property type="evidence" value="ECO:0007669"/>
    <property type="project" value="InterPro"/>
</dbReference>
<evidence type="ECO:0000256" key="5">
    <source>
        <dbReference type="ARBA" id="ARBA00022679"/>
    </source>
</evidence>
<dbReference type="PROSITE" id="PS50885">
    <property type="entry name" value="HAMP"/>
    <property type="match status" value="1"/>
</dbReference>
<dbReference type="InterPro" id="IPR036890">
    <property type="entry name" value="HATPase_C_sf"/>
</dbReference>
<evidence type="ECO:0000256" key="6">
    <source>
        <dbReference type="ARBA" id="ARBA00022777"/>
    </source>
</evidence>
<dbReference type="InterPro" id="IPR011006">
    <property type="entry name" value="CheY-like_superfamily"/>
</dbReference>
<dbReference type="SUPFAM" id="SSF55785">
    <property type="entry name" value="PYP-like sensor domain (PAS domain)"/>
    <property type="match status" value="1"/>
</dbReference>
<dbReference type="Gene3D" id="3.40.50.2300">
    <property type="match status" value="2"/>
</dbReference>
<dbReference type="CDD" id="cd17574">
    <property type="entry name" value="REC_OmpR"/>
    <property type="match status" value="1"/>
</dbReference>
<dbReference type="Gene3D" id="6.10.340.10">
    <property type="match status" value="1"/>
</dbReference>
<dbReference type="Proteomes" id="UP000241158">
    <property type="component" value="Unassembled WGS sequence"/>
</dbReference>
<dbReference type="PRINTS" id="PR00344">
    <property type="entry name" value="BCTRLSENSOR"/>
</dbReference>
<keyword evidence="14" id="KW-1185">Reference proteome</keyword>
<dbReference type="PROSITE" id="PS50110">
    <property type="entry name" value="RESPONSE_REGULATORY"/>
    <property type="match status" value="2"/>
</dbReference>
<dbReference type="Pfam" id="PF12860">
    <property type="entry name" value="PAS_7"/>
    <property type="match status" value="1"/>
</dbReference>
<dbReference type="Pfam" id="PF00512">
    <property type="entry name" value="HisKA"/>
    <property type="match status" value="1"/>
</dbReference>
<dbReference type="Gene3D" id="3.30.565.10">
    <property type="entry name" value="Histidine kinase-like ATPase, C-terminal domain"/>
    <property type="match status" value="1"/>
</dbReference>
<dbReference type="GO" id="GO:0009927">
    <property type="term" value="F:histidine phosphotransfer kinase activity"/>
    <property type="evidence" value="ECO:0007669"/>
    <property type="project" value="TreeGrafter"/>
</dbReference>
<dbReference type="InterPro" id="IPR003661">
    <property type="entry name" value="HisK_dim/P_dom"/>
</dbReference>
<name>A0A2P7AKK7_9HYPH</name>
<proteinExistence type="predicted"/>
<reference evidence="14" key="1">
    <citation type="submission" date="2017-11" db="EMBL/GenBank/DDBJ databases">
        <authorList>
            <person name="Kuznetsova I."/>
            <person name="Sazanova A."/>
            <person name="Chirak E."/>
            <person name="Safronova V."/>
            <person name="Willems A."/>
        </authorList>
    </citation>
    <scope>NUCLEOTIDE SEQUENCE [LARGE SCALE GENOMIC DNA]</scope>
    <source>
        <strain evidence="14">PEPV15</strain>
    </source>
</reference>
<feature type="domain" description="Histidine kinase" evidence="10">
    <location>
        <begin position="454"/>
        <end position="677"/>
    </location>
</feature>
<evidence type="ECO:0000256" key="3">
    <source>
        <dbReference type="ARBA" id="ARBA00012438"/>
    </source>
</evidence>
<evidence type="ECO:0000256" key="1">
    <source>
        <dbReference type="ARBA" id="ARBA00000085"/>
    </source>
</evidence>
<evidence type="ECO:0000256" key="4">
    <source>
        <dbReference type="ARBA" id="ARBA00022553"/>
    </source>
</evidence>
<dbReference type="SMART" id="SM00448">
    <property type="entry name" value="REC"/>
    <property type="match status" value="2"/>
</dbReference>
<keyword evidence="9" id="KW-1133">Transmembrane helix</keyword>
<keyword evidence="6 13" id="KW-0418">Kinase</keyword>
<dbReference type="CDD" id="cd00082">
    <property type="entry name" value="HisKA"/>
    <property type="match status" value="1"/>
</dbReference>
<dbReference type="SMART" id="SM00388">
    <property type="entry name" value="HisKA"/>
    <property type="match status" value="1"/>
</dbReference>
<comment type="catalytic activity">
    <reaction evidence="1">
        <text>ATP + protein L-histidine = ADP + protein N-phospho-L-histidine.</text>
        <dbReference type="EC" id="2.7.13.3"/>
    </reaction>
</comment>
<feature type="modified residue" description="4-aspartylphosphate" evidence="8">
    <location>
        <position position="866"/>
    </location>
</feature>
<dbReference type="SMART" id="SM00387">
    <property type="entry name" value="HATPase_c"/>
    <property type="match status" value="1"/>
</dbReference>
<keyword evidence="9" id="KW-0472">Membrane</keyword>
<comment type="caution">
    <text evidence="13">The sequence shown here is derived from an EMBL/GenBank/DDBJ whole genome shotgun (WGS) entry which is preliminary data.</text>
</comment>
<feature type="transmembrane region" description="Helical" evidence="9">
    <location>
        <begin position="56"/>
        <end position="78"/>
    </location>
</feature>
<keyword evidence="4 8" id="KW-0597">Phosphoprotein</keyword>
<dbReference type="SUPFAM" id="SSF158472">
    <property type="entry name" value="HAMP domain-like"/>
    <property type="match status" value="1"/>
</dbReference>
<dbReference type="SUPFAM" id="SSF52172">
    <property type="entry name" value="CheY-like"/>
    <property type="match status" value="2"/>
</dbReference>
<dbReference type="SMART" id="SM00304">
    <property type="entry name" value="HAMP"/>
    <property type="match status" value="1"/>
</dbReference>
<protein>
    <recommendedName>
        <fullName evidence="3">histidine kinase</fullName>
        <ecNumber evidence="3">2.7.13.3</ecNumber>
    </recommendedName>
</protein>
<evidence type="ECO:0000313" key="13">
    <source>
        <dbReference type="EMBL" id="PSH54744.1"/>
    </source>
</evidence>
<evidence type="ECO:0000256" key="9">
    <source>
        <dbReference type="SAM" id="Phobius"/>
    </source>
</evidence>
<dbReference type="FunFam" id="3.30.565.10:FF:000010">
    <property type="entry name" value="Sensor histidine kinase RcsC"/>
    <property type="match status" value="1"/>
</dbReference>
<dbReference type="EC" id="2.7.13.3" evidence="3"/>
<keyword evidence="7" id="KW-0902">Two-component regulatory system</keyword>
<evidence type="ECO:0000256" key="7">
    <source>
        <dbReference type="ARBA" id="ARBA00023012"/>
    </source>
</evidence>
<dbReference type="InterPro" id="IPR003594">
    <property type="entry name" value="HATPase_dom"/>
</dbReference>
<dbReference type="InterPro" id="IPR004358">
    <property type="entry name" value="Sig_transdc_His_kin-like_C"/>
</dbReference>
<feature type="domain" description="Response regulatory" evidence="11">
    <location>
        <begin position="698"/>
        <end position="811"/>
    </location>
</feature>
<sequence length="940" mass="104699">MSHLSWSAQGRSGHFRLSERGWRRRRPGRCDQHHALQMNAFNAIGSRIGRLLERKIPLRLICLSAGLLGALLLSVAFMGHDLLDNQRRVAAANARFHMFSEAAKAHRHFGEMRYWLTDLSVSLLTLSERRAATARAALEEDLARIREFAPEAADMIEKGAKAYYDQAMEAVDAYTADNRVIGNTRLASARNYSDEIDGVLTALGTRLETEADAARDMAITTMRNTFRRAMISVSAITIVGAIMTWLVLRSILVPLGRVDRAMAQLTQGREDVELPPEGRDEFGRLATTLRLLRDGQAERRALEAAAEHQRNTVRTAIETIPDGFALFDAEDKLVLVNQRYLEIFPETADLMKPGTSFEDIMRAQAERGRTEIDRAERETWLEEAMRRQRDPHGTMERQFSNGTWIRVAKRKTPEGGTVAVYTDITDLKHRQAELEEARRGAEVASQEKSRFLASMSHELRTPLNAIIGYSEMLMEDASDWDKPGFVADLGKIMGSGRHLLALINDVLDLSKIEAGKMELYIEPVSVKQLLADVESTVAPLITKKGNRLTIEASVEPDEIETDKTKLRQNLFNLLSNAAKFTQNDEIRLSVRRYHDRETGDLVEFAVSDNGIGMTEEQQTKLFQAFVQVDASTTRNYGGTGLGLAITQHFIKMMGGTIEVESKFGEGSTFRFTIPANGATPLAPEAAPEELPDNAMRGTVLVIDDEERARKFISEAVRNAGFNVIEAAGGEEGMTKIRKSRPDAIILDVIMPGQDGWSVLREIKSDRALRDIPVILATVVADREMGMAFGAAGHLVKPIDPRQLVEMLNAVAGTGQHDVLIVDDDPATRELFRRVLAREGWRVREAIDGQRGLAELEAGRPTVMVLDLMMPNMDGFALLRAIQDRTDLVDIPVVVVTSKDLTRDELAWLNTRASEVVRKGTKGRADLIAALKRHVPLREDA</sequence>
<evidence type="ECO:0000259" key="12">
    <source>
        <dbReference type="PROSITE" id="PS50885"/>
    </source>
</evidence>
<feature type="domain" description="Response regulatory" evidence="11">
    <location>
        <begin position="817"/>
        <end position="933"/>
    </location>
</feature>
<dbReference type="SUPFAM" id="SSF55874">
    <property type="entry name" value="ATPase domain of HSP90 chaperone/DNA topoisomerase II/histidine kinase"/>
    <property type="match status" value="1"/>
</dbReference>
<feature type="domain" description="HAMP" evidence="12">
    <location>
        <begin position="249"/>
        <end position="301"/>
    </location>
</feature>
<evidence type="ECO:0000259" key="10">
    <source>
        <dbReference type="PROSITE" id="PS50109"/>
    </source>
</evidence>
<comment type="subcellular location">
    <subcellularLocation>
        <location evidence="2">Membrane</location>
    </subcellularLocation>
</comment>
<accession>A0A2P7AKK7</accession>
<dbReference type="Pfam" id="PF02518">
    <property type="entry name" value="HATPase_c"/>
    <property type="match status" value="1"/>
</dbReference>
<evidence type="ECO:0000256" key="8">
    <source>
        <dbReference type="PROSITE-ProRule" id="PRU00169"/>
    </source>
</evidence>
<dbReference type="GO" id="GO:0005886">
    <property type="term" value="C:plasma membrane"/>
    <property type="evidence" value="ECO:0007669"/>
    <property type="project" value="TreeGrafter"/>
</dbReference>
<dbReference type="CDD" id="cd16922">
    <property type="entry name" value="HATPase_EvgS-ArcB-TorS-like"/>
    <property type="match status" value="1"/>
</dbReference>
<dbReference type="CDD" id="cd06225">
    <property type="entry name" value="HAMP"/>
    <property type="match status" value="1"/>
</dbReference>
<dbReference type="PANTHER" id="PTHR43047">
    <property type="entry name" value="TWO-COMPONENT HISTIDINE PROTEIN KINASE"/>
    <property type="match status" value="1"/>
</dbReference>
<gene>
    <name evidence="13" type="ORF">CU100_24435</name>
</gene>
<dbReference type="InterPro" id="IPR003660">
    <property type="entry name" value="HAMP_dom"/>
</dbReference>
<dbReference type="Pfam" id="PF00072">
    <property type="entry name" value="Response_reg"/>
    <property type="match status" value="2"/>
</dbReference>
<evidence type="ECO:0000313" key="14">
    <source>
        <dbReference type="Proteomes" id="UP000241158"/>
    </source>
</evidence>
<dbReference type="InterPro" id="IPR036097">
    <property type="entry name" value="HisK_dim/P_sf"/>
</dbReference>
<keyword evidence="5" id="KW-0808">Transferase</keyword>
<dbReference type="PROSITE" id="PS50109">
    <property type="entry name" value="HIS_KIN"/>
    <property type="match status" value="1"/>
</dbReference>
<keyword evidence="9" id="KW-0812">Transmembrane</keyword>
<evidence type="ECO:0000259" key="11">
    <source>
        <dbReference type="PROSITE" id="PS50110"/>
    </source>
</evidence>
<dbReference type="AlphaFoldDB" id="A0A2P7AKK7"/>
<dbReference type="EMBL" id="PGGN01000007">
    <property type="protein sequence ID" value="PSH54744.1"/>
    <property type="molecule type" value="Genomic_DNA"/>
</dbReference>
<dbReference type="Pfam" id="PF00672">
    <property type="entry name" value="HAMP"/>
    <property type="match status" value="1"/>
</dbReference>